<dbReference type="InterPro" id="IPR045669">
    <property type="entry name" value="FHIP_C"/>
</dbReference>
<dbReference type="AlphaFoldDB" id="A0A834FKK7"/>
<sequence>MSEAHSTPFLKLPQTKPSRAPEPQERHGQNHTSHPPTQTQCRCGSNRDFALSLFGLFTFSHEARICCVSTRHFGIFRRYCSCWWNDGKVQQQNRCGEALFMCGSSQVIQCQTLSLSWDWLASRRGGPLPYELNLQLTAVLSRLSACSRPLLQEYLLDPNIPLSPCSLSSSDRNT</sequence>
<evidence type="ECO:0000313" key="3">
    <source>
        <dbReference type="EMBL" id="KAF6735950.1"/>
    </source>
</evidence>
<evidence type="ECO:0000259" key="2">
    <source>
        <dbReference type="Pfam" id="PF19314"/>
    </source>
</evidence>
<evidence type="ECO:0000256" key="1">
    <source>
        <dbReference type="SAM" id="MobiDB-lite"/>
    </source>
</evidence>
<proteinExistence type="predicted"/>
<organism evidence="3 4">
    <name type="scientific">Oryzias melastigma</name>
    <name type="common">Marine medaka</name>
    <dbReference type="NCBI Taxonomy" id="30732"/>
    <lineage>
        <taxon>Eukaryota</taxon>
        <taxon>Metazoa</taxon>
        <taxon>Chordata</taxon>
        <taxon>Craniata</taxon>
        <taxon>Vertebrata</taxon>
        <taxon>Euteleostomi</taxon>
        <taxon>Actinopterygii</taxon>
        <taxon>Neopterygii</taxon>
        <taxon>Teleostei</taxon>
        <taxon>Neoteleostei</taxon>
        <taxon>Acanthomorphata</taxon>
        <taxon>Ovalentaria</taxon>
        <taxon>Atherinomorphae</taxon>
        <taxon>Beloniformes</taxon>
        <taxon>Adrianichthyidae</taxon>
        <taxon>Oryziinae</taxon>
        <taxon>Oryzias</taxon>
    </lineage>
</organism>
<protein>
    <submittedName>
        <fullName evidence="3">Protein FAM160B2</fullName>
    </submittedName>
</protein>
<dbReference type="EMBL" id="WKFB01000099">
    <property type="protein sequence ID" value="KAF6735950.1"/>
    <property type="molecule type" value="Genomic_DNA"/>
</dbReference>
<feature type="domain" description="FHF complex subunit HOOK-interacting protein C-terminal" evidence="2">
    <location>
        <begin position="129"/>
        <end position="166"/>
    </location>
</feature>
<reference evidence="3" key="1">
    <citation type="journal article" name="BMC Genomics">
        <title>Long-read sequencing and de novo genome assembly of marine medaka (Oryzias melastigma).</title>
        <authorList>
            <person name="Liang P."/>
            <person name="Saqib H.S.A."/>
            <person name="Ni X."/>
            <person name="Shen Y."/>
        </authorList>
    </citation>
    <scope>NUCLEOTIDE SEQUENCE</scope>
    <source>
        <strain evidence="3">Bigg-433</strain>
    </source>
</reference>
<evidence type="ECO:0000313" key="4">
    <source>
        <dbReference type="Proteomes" id="UP000646548"/>
    </source>
</evidence>
<comment type="caution">
    <text evidence="3">The sequence shown here is derived from an EMBL/GenBank/DDBJ whole genome shotgun (WGS) entry which is preliminary data.</text>
</comment>
<feature type="compositionally biased region" description="Polar residues" evidence="1">
    <location>
        <begin position="30"/>
        <end position="41"/>
    </location>
</feature>
<name>A0A834FKK7_ORYME</name>
<feature type="region of interest" description="Disordered" evidence="1">
    <location>
        <begin position="1"/>
        <end position="41"/>
    </location>
</feature>
<gene>
    <name evidence="3" type="ORF">FQA47_006233</name>
</gene>
<dbReference type="Proteomes" id="UP000646548">
    <property type="component" value="Unassembled WGS sequence"/>
</dbReference>
<dbReference type="Pfam" id="PF19314">
    <property type="entry name" value="DUF5917"/>
    <property type="match status" value="1"/>
</dbReference>
<accession>A0A834FKK7</accession>